<proteinExistence type="predicted"/>
<evidence type="ECO:0000313" key="2">
    <source>
        <dbReference type="EMBL" id="CCJ37329.1"/>
    </source>
</evidence>
<accession>I7LNR4</accession>
<reference evidence="3" key="1">
    <citation type="journal article" date="2012" name="J. Bacteriol.">
        <title>Complete genome sequence of the hydrogenotrophic, methanogenic archaeon Methanoculleus bourgensis strain MS2T, isolated from a sewage sludge digester.</title>
        <authorList>
            <person name="Maus I."/>
            <person name="Wibberg D."/>
            <person name="Stantscheff R."/>
            <person name="Eikmeyer F.G."/>
            <person name="Seffner A."/>
            <person name="Boelter J."/>
            <person name="Szczepanowski R."/>
            <person name="Blom J."/>
            <person name="Jaenicke S."/>
            <person name="Konig H."/>
            <person name="Puhler A."/>
            <person name="Schluter A."/>
        </authorList>
    </citation>
    <scope>NUCLEOTIDE SEQUENCE [LARGE SCALE GENOMIC DNA]</scope>
    <source>
        <strain evidence="3">ATCC 43281 / DSM 3045 / OCM 15 / MS2</strain>
    </source>
</reference>
<keyword evidence="3" id="KW-1185">Reference proteome</keyword>
<sequence>MPITGFFSPPFPVSGIMNRGEEERVPAGTTVVRKAVRSARLQVRPDGTLRVVAPPSFDVGGFLQRNVVWIEEQRERFDRLAAGGRGREDQLLLHGRFYRMVPGVRFAVDEVSGDVTSPSVSALKRSLTRMLREEVTDRLKAYPDLTGKGPGRIAIKLQRTRWGSCSTLGNLNINLRVVALPDALREYIVVHEAAHLREQNHSTRFWRLVDNHYPDHRAAEAELRRYWVILERNLVWGSLQGTE</sequence>
<dbReference type="Proteomes" id="UP000009007">
    <property type="component" value="Chromosome I"/>
</dbReference>
<dbReference type="Gene3D" id="3.30.2010.10">
    <property type="entry name" value="Metalloproteases ('zincins'), catalytic domain"/>
    <property type="match status" value="1"/>
</dbReference>
<dbReference type="InterPro" id="IPR053136">
    <property type="entry name" value="UTP_pyrophosphatase-like"/>
</dbReference>
<dbReference type="HOGENOM" id="CLU_065947_2_2_2"/>
<name>I7LNR4_METBM</name>
<evidence type="ECO:0000259" key="1">
    <source>
        <dbReference type="Pfam" id="PF01863"/>
    </source>
</evidence>
<dbReference type="PANTHER" id="PTHR30399">
    <property type="entry name" value="UNCHARACTERIZED PROTEIN YGJP"/>
    <property type="match status" value="1"/>
</dbReference>
<dbReference type="PANTHER" id="PTHR30399:SF1">
    <property type="entry name" value="UTP PYROPHOSPHATASE"/>
    <property type="match status" value="1"/>
</dbReference>
<evidence type="ECO:0000313" key="3">
    <source>
        <dbReference type="Proteomes" id="UP000009007"/>
    </source>
</evidence>
<dbReference type="PATRIC" id="fig|1201294.9.peg.2686"/>
<dbReference type="Pfam" id="PF01863">
    <property type="entry name" value="YgjP-like"/>
    <property type="match status" value="1"/>
</dbReference>
<protein>
    <recommendedName>
        <fullName evidence="1">YgjP-like metallopeptidase domain-containing protein</fullName>
    </recommendedName>
</protein>
<dbReference type="STRING" id="1201294.BN140_2406"/>
<dbReference type="BioCyc" id="MBOU1201294:BN140_RS11940-MONOMER"/>
<dbReference type="EMBL" id="HE964772">
    <property type="protein sequence ID" value="CCJ37329.1"/>
    <property type="molecule type" value="Genomic_DNA"/>
</dbReference>
<dbReference type="InterPro" id="IPR002725">
    <property type="entry name" value="YgjP-like_metallopeptidase"/>
</dbReference>
<dbReference type="AlphaFoldDB" id="I7LNR4"/>
<feature type="domain" description="YgjP-like metallopeptidase" evidence="1">
    <location>
        <begin position="37"/>
        <end position="225"/>
    </location>
</feature>
<organism evidence="2 3">
    <name type="scientific">Methanoculleus bourgensis (strain ATCC 43281 / DSM 3045 / OCM 15 / MS2)</name>
    <name type="common">Methanogenium bourgense</name>
    <dbReference type="NCBI Taxonomy" id="1201294"/>
    <lineage>
        <taxon>Archaea</taxon>
        <taxon>Methanobacteriati</taxon>
        <taxon>Methanobacteriota</taxon>
        <taxon>Stenosarchaea group</taxon>
        <taxon>Methanomicrobia</taxon>
        <taxon>Methanomicrobiales</taxon>
        <taxon>Methanomicrobiaceae</taxon>
        <taxon>Methanoculleus</taxon>
    </lineage>
</organism>
<dbReference type="CDD" id="cd07344">
    <property type="entry name" value="M48_yhfN_like"/>
    <property type="match status" value="1"/>
</dbReference>
<gene>
    <name evidence="2" type="ordered locus">BN140_2406</name>
</gene>
<dbReference type="KEGG" id="mbg:BN140_2406"/>